<sequence>MLKPVTLRGHLVCLEPMTVDHVHELCAAASEDRSTYIYTKVPNGREETERYIESALKSHSEGSVLPFVVRRNDTDRIVGSTRFLDLEVFQLPPSSASPSGASKGTIPTDDNPPTVAEIGNTWYAASAQRTGVNTECKLLMLAHAFDVWQTIRVTLKTDARNDRSRTAIQRLGAIFEGVRRAHIPASDGGIRDTAYYSIVADEWPEVRNDLFQRQQRS</sequence>
<keyword evidence="3" id="KW-0808">Transferase</keyword>
<protein>
    <submittedName>
        <fullName evidence="3">Acetyltransferase</fullName>
    </submittedName>
</protein>
<name>A0A109N0U5_9BACI</name>
<dbReference type="AlphaFoldDB" id="A0A109N0U5"/>
<dbReference type="SUPFAM" id="SSF55729">
    <property type="entry name" value="Acyl-CoA N-acyltransferases (Nat)"/>
    <property type="match status" value="1"/>
</dbReference>
<evidence type="ECO:0000313" key="3">
    <source>
        <dbReference type="EMBL" id="KWW21427.1"/>
    </source>
</evidence>
<feature type="domain" description="N-acetyltransferase" evidence="2">
    <location>
        <begin position="13"/>
        <end position="173"/>
    </location>
</feature>
<gene>
    <name evidence="3" type="ORF">AS888_17780</name>
</gene>
<dbReference type="PANTHER" id="PTHR43610">
    <property type="entry name" value="BLL6696 PROTEIN"/>
    <property type="match status" value="1"/>
</dbReference>
<feature type="region of interest" description="Disordered" evidence="1">
    <location>
        <begin position="94"/>
        <end position="113"/>
    </location>
</feature>
<proteinExistence type="predicted"/>
<dbReference type="InterPro" id="IPR016181">
    <property type="entry name" value="Acyl_CoA_acyltransferase"/>
</dbReference>
<dbReference type="Gene3D" id="3.40.630.30">
    <property type="match status" value="1"/>
</dbReference>
<dbReference type="EMBL" id="LNNH01000012">
    <property type="protein sequence ID" value="KWW21427.1"/>
    <property type="molecule type" value="Genomic_DNA"/>
</dbReference>
<reference evidence="3 4" key="1">
    <citation type="submission" date="2015-11" db="EMBL/GenBank/DDBJ databases">
        <title>Genome Sequence of Bacillus simplex strain VanAntwerpen2.</title>
        <authorList>
            <person name="Couger M.B."/>
        </authorList>
    </citation>
    <scope>NUCLEOTIDE SEQUENCE [LARGE SCALE GENOMIC DNA]</scope>
    <source>
        <strain evidence="3 4">VanAntwerpen02</strain>
    </source>
</reference>
<comment type="caution">
    <text evidence="3">The sequence shown here is derived from an EMBL/GenBank/DDBJ whole genome shotgun (WGS) entry which is preliminary data.</text>
</comment>
<dbReference type="PANTHER" id="PTHR43610:SF1">
    <property type="entry name" value="N-ACETYLTRANSFERASE DOMAIN-CONTAINING PROTEIN"/>
    <property type="match status" value="1"/>
</dbReference>
<dbReference type="RefSeq" id="WP_061141775.1">
    <property type="nucleotide sequence ID" value="NZ_LNNH01000012.1"/>
</dbReference>
<keyword evidence="4" id="KW-1185">Reference proteome</keyword>
<dbReference type="Pfam" id="PF13302">
    <property type="entry name" value="Acetyltransf_3"/>
    <property type="match status" value="1"/>
</dbReference>
<organism evidence="3 4">
    <name type="scientific">Peribacillus simplex</name>
    <dbReference type="NCBI Taxonomy" id="1478"/>
    <lineage>
        <taxon>Bacteria</taxon>
        <taxon>Bacillati</taxon>
        <taxon>Bacillota</taxon>
        <taxon>Bacilli</taxon>
        <taxon>Bacillales</taxon>
        <taxon>Bacillaceae</taxon>
        <taxon>Peribacillus</taxon>
    </lineage>
</organism>
<accession>A0A109N0U5</accession>
<evidence type="ECO:0000259" key="2">
    <source>
        <dbReference type="Pfam" id="PF13302"/>
    </source>
</evidence>
<dbReference type="InterPro" id="IPR000182">
    <property type="entry name" value="GNAT_dom"/>
</dbReference>
<dbReference type="Proteomes" id="UP000064189">
    <property type="component" value="Unassembled WGS sequence"/>
</dbReference>
<dbReference type="GO" id="GO:0016747">
    <property type="term" value="F:acyltransferase activity, transferring groups other than amino-acyl groups"/>
    <property type="evidence" value="ECO:0007669"/>
    <property type="project" value="InterPro"/>
</dbReference>
<evidence type="ECO:0000256" key="1">
    <source>
        <dbReference type="SAM" id="MobiDB-lite"/>
    </source>
</evidence>
<evidence type="ECO:0000313" key="4">
    <source>
        <dbReference type="Proteomes" id="UP000064189"/>
    </source>
</evidence>